<reference evidence="3" key="1">
    <citation type="submission" date="2016-11" db="EMBL/GenBank/DDBJ databases">
        <authorList>
            <person name="Varghese N."/>
            <person name="Submissions S."/>
        </authorList>
    </citation>
    <scope>NUCLEOTIDE SEQUENCE [LARGE SCALE GENOMIC DNA]</scope>
    <source>
        <strain evidence="3">USBA-503</strain>
    </source>
</reference>
<dbReference type="Proteomes" id="UP000184016">
    <property type="component" value="Unassembled WGS sequence"/>
</dbReference>
<dbReference type="InterPro" id="IPR050855">
    <property type="entry name" value="NDM-1-like"/>
</dbReference>
<feature type="domain" description="Metallo-beta-lactamase" evidence="1">
    <location>
        <begin position="29"/>
        <end position="233"/>
    </location>
</feature>
<dbReference type="CDD" id="cd07726">
    <property type="entry name" value="ST1585-like_MBL-fold"/>
    <property type="match status" value="1"/>
</dbReference>
<dbReference type="SUPFAM" id="SSF56281">
    <property type="entry name" value="Metallo-hydrolase/oxidoreductase"/>
    <property type="match status" value="1"/>
</dbReference>
<dbReference type="Gene3D" id="3.60.15.10">
    <property type="entry name" value="Ribonuclease Z/Hydroxyacylglutathione hydrolase-like"/>
    <property type="match status" value="1"/>
</dbReference>
<dbReference type="PANTHER" id="PTHR42951">
    <property type="entry name" value="METALLO-BETA-LACTAMASE DOMAIN-CONTAINING"/>
    <property type="match status" value="1"/>
</dbReference>
<dbReference type="SMART" id="SM00849">
    <property type="entry name" value="Lactamase_B"/>
    <property type="match status" value="1"/>
</dbReference>
<name>A0A1M6NQQ2_9BACL</name>
<proteinExistence type="predicted"/>
<evidence type="ECO:0000259" key="1">
    <source>
        <dbReference type="SMART" id="SM00849"/>
    </source>
</evidence>
<keyword evidence="3" id="KW-1185">Reference proteome</keyword>
<dbReference type="InterPro" id="IPR036866">
    <property type="entry name" value="RibonucZ/Hydroxyglut_hydro"/>
</dbReference>
<dbReference type="InterPro" id="IPR037482">
    <property type="entry name" value="ST1585_MBL-fold"/>
</dbReference>
<protein>
    <submittedName>
        <fullName evidence="2">Metallo-beta-lactamase superfamily protein</fullName>
    </submittedName>
</protein>
<dbReference type="RefSeq" id="WP_072873468.1">
    <property type="nucleotide sequence ID" value="NZ_FRAF01000006.1"/>
</dbReference>
<accession>A0A1M6NQQ2</accession>
<dbReference type="Pfam" id="PF00753">
    <property type="entry name" value="Lactamase_B"/>
    <property type="match status" value="1"/>
</dbReference>
<organism evidence="2 3">
    <name type="scientific">Alicyclobacillus tolerans</name>
    <dbReference type="NCBI Taxonomy" id="90970"/>
    <lineage>
        <taxon>Bacteria</taxon>
        <taxon>Bacillati</taxon>
        <taxon>Bacillota</taxon>
        <taxon>Bacilli</taxon>
        <taxon>Bacillales</taxon>
        <taxon>Alicyclobacillaceae</taxon>
        <taxon>Alicyclobacillus</taxon>
    </lineage>
</organism>
<dbReference type="AlphaFoldDB" id="A0A1M6NQQ2"/>
<dbReference type="InterPro" id="IPR001279">
    <property type="entry name" value="Metallo-B-lactamas"/>
</dbReference>
<dbReference type="STRING" id="1830138.SAMN05443507_106128"/>
<sequence>MKPLLAREPEAFGNEVYAIDLFEQGQAYRTASYLVLDEKPTLIDTGSAASHETLLESLKLLGVKPEDLAYVVVTHVHLDHAGGAGQMMRLAKNATLVAHPRAARHMADPSKLWAGAKLVYQDQTEQLFGSVEPVDEQRILIRQHGETLNIGQRTFTFFDSPGHAKHHFTLLDELSNALFAGDAVGLRYRTGLTGWDFEFIMPSSSPVDFDPIALHKTLDFLRDQPFRWVYHSHFGRSEKEEAISETLRVGDAFDKLIREIYYPNLTLQETMDALRQWLLNDLHSRGLQPGSMERLNIDLTLDSLGLMHYIQQIKKTETQA</sequence>
<dbReference type="PANTHER" id="PTHR42951:SF22">
    <property type="entry name" value="METALLO BETA-LACTAMASE SUPERFAMILY LIPOPROTEIN"/>
    <property type="match status" value="1"/>
</dbReference>
<dbReference type="EMBL" id="FRAF01000006">
    <property type="protein sequence ID" value="SHJ97946.1"/>
    <property type="molecule type" value="Genomic_DNA"/>
</dbReference>
<evidence type="ECO:0000313" key="3">
    <source>
        <dbReference type="Proteomes" id="UP000184016"/>
    </source>
</evidence>
<evidence type="ECO:0000313" key="2">
    <source>
        <dbReference type="EMBL" id="SHJ97946.1"/>
    </source>
</evidence>
<dbReference type="OrthoDB" id="9761531at2"/>
<gene>
    <name evidence="2" type="ORF">SAMN05443507_106128</name>
</gene>